<dbReference type="InterPro" id="IPR008949">
    <property type="entry name" value="Isoprenoid_synthase_dom_sf"/>
</dbReference>
<accession>A0ABN6X9V2</accession>
<dbReference type="SUPFAM" id="SSF48576">
    <property type="entry name" value="Terpenoid synthases"/>
    <property type="match status" value="1"/>
</dbReference>
<dbReference type="InterPro" id="IPR000092">
    <property type="entry name" value="Polyprenyl_synt"/>
</dbReference>
<keyword evidence="2" id="KW-0460">Magnesium</keyword>
<dbReference type="Pfam" id="PF00348">
    <property type="entry name" value="polyprenyl_synt"/>
    <property type="match status" value="1"/>
</dbReference>
<protein>
    <recommendedName>
        <fullName evidence="7">Polyprenyl synthetase</fullName>
    </recommendedName>
</protein>
<sequence length="262" mass="27115">MLDDHAGPRSGLAWPDLRDGGTAVESPGVVAAPTGLARPTSRPGARPGAPRQGQPSLGELVERRLTDVRGALDAYMTESSGVAEALHPVAGRLWSDLAEQIGGKLVRPRLVLTAYHGLLDGEGPASDGVPPLASESGGVAAVAAAQELLHTAMLVHDDLLDHDEQRRGRPNLAGMQRARDRDSGRDPAASDDRVQAAAVLGGDLAISAAVEIVLRAPLAPAIQTELVSSSSARSIRPSRASCSTSSARRRARSRSTPSASHG</sequence>
<keyword evidence="6" id="KW-1185">Reference proteome</keyword>
<evidence type="ECO:0000256" key="2">
    <source>
        <dbReference type="ARBA" id="ARBA00022842"/>
    </source>
</evidence>
<name>A0ABN6X9V2_9CELL</name>
<dbReference type="InterPro" id="IPR033749">
    <property type="entry name" value="Polyprenyl_synt_CS"/>
</dbReference>
<evidence type="ECO:0008006" key="7">
    <source>
        <dbReference type="Google" id="ProtNLM"/>
    </source>
</evidence>
<feature type="region of interest" description="Disordered" evidence="4">
    <location>
        <begin position="1"/>
        <end position="58"/>
    </location>
</feature>
<dbReference type="RefSeq" id="WP_286218675.1">
    <property type="nucleotide sequence ID" value="NZ_AP027729.1"/>
</dbReference>
<comment type="similarity">
    <text evidence="3">Belongs to the FPP/GGPP synthase family.</text>
</comment>
<dbReference type="Gene3D" id="1.10.600.10">
    <property type="entry name" value="Farnesyl Diphosphate Synthase"/>
    <property type="match status" value="1"/>
</dbReference>
<evidence type="ECO:0000256" key="4">
    <source>
        <dbReference type="SAM" id="MobiDB-lite"/>
    </source>
</evidence>
<dbReference type="Proteomes" id="UP001321475">
    <property type="component" value="Chromosome"/>
</dbReference>
<feature type="compositionally biased region" description="Low complexity" evidence="4">
    <location>
        <begin position="228"/>
        <end position="246"/>
    </location>
</feature>
<evidence type="ECO:0000313" key="6">
    <source>
        <dbReference type="Proteomes" id="UP001321475"/>
    </source>
</evidence>
<feature type="region of interest" description="Disordered" evidence="4">
    <location>
        <begin position="161"/>
        <end position="190"/>
    </location>
</feature>
<feature type="region of interest" description="Disordered" evidence="4">
    <location>
        <begin position="226"/>
        <end position="262"/>
    </location>
</feature>
<keyword evidence="3" id="KW-0808">Transferase</keyword>
<evidence type="ECO:0000256" key="3">
    <source>
        <dbReference type="RuleBase" id="RU004466"/>
    </source>
</evidence>
<reference evidence="6" key="1">
    <citation type="journal article" date="2019" name="Int. J. Syst. Evol. Microbiol.">
        <title>The Global Catalogue of Microorganisms (GCM) 10K type strain sequencing project: providing services to taxonomists for standard genome sequencing and annotation.</title>
        <authorList>
            <consortium name="The Broad Institute Genomics Platform"/>
            <consortium name="The Broad Institute Genome Sequencing Center for Infectious Disease"/>
            <person name="Wu L."/>
            <person name="Ma J."/>
        </authorList>
    </citation>
    <scope>NUCLEOTIDE SEQUENCE [LARGE SCALE GENOMIC DNA]</scope>
    <source>
        <strain evidence="6">NBRC 108565</strain>
    </source>
</reference>
<dbReference type="EMBL" id="AP027729">
    <property type="protein sequence ID" value="BDZ41547.1"/>
    <property type="molecule type" value="Genomic_DNA"/>
</dbReference>
<dbReference type="PROSITE" id="PS00723">
    <property type="entry name" value="POLYPRENYL_SYNTHASE_1"/>
    <property type="match status" value="1"/>
</dbReference>
<keyword evidence="1" id="KW-0479">Metal-binding</keyword>
<evidence type="ECO:0000313" key="5">
    <source>
        <dbReference type="EMBL" id="BDZ41547.1"/>
    </source>
</evidence>
<evidence type="ECO:0000256" key="1">
    <source>
        <dbReference type="ARBA" id="ARBA00022723"/>
    </source>
</evidence>
<proteinExistence type="inferred from homology"/>
<gene>
    <name evidence="5" type="ORF">GCM10025865_08460</name>
</gene>
<feature type="compositionally biased region" description="Basic and acidic residues" evidence="4">
    <location>
        <begin position="177"/>
        <end position="190"/>
    </location>
</feature>
<organism evidence="5 6">
    <name type="scientific">Paraoerskovia sediminicola</name>
    <dbReference type="NCBI Taxonomy" id="1138587"/>
    <lineage>
        <taxon>Bacteria</taxon>
        <taxon>Bacillati</taxon>
        <taxon>Actinomycetota</taxon>
        <taxon>Actinomycetes</taxon>
        <taxon>Micrococcales</taxon>
        <taxon>Cellulomonadaceae</taxon>
        <taxon>Paraoerskovia</taxon>
    </lineage>
</organism>